<dbReference type="Gene3D" id="1.20.58.380">
    <property type="entry name" value="Flagellar protein flit"/>
    <property type="match status" value="1"/>
</dbReference>
<keyword evidence="3" id="KW-1005">Bacterial flagellum biogenesis</keyword>
<evidence type="ECO:0000313" key="7">
    <source>
        <dbReference type="Proteomes" id="UP000642180"/>
    </source>
</evidence>
<gene>
    <name evidence="6" type="ORF">GCM10008066_03620</name>
</gene>
<sequence length="112" mass="12632">MMNEQEVIYLYENVASITTEMLAAAREGDWDRLVALETRCSDQVSMLKTGEPPLALTGASRERKVEIIKKILADDREIRNITQPWMEKLSLLINSTGAERKLNHAYGISHSG</sequence>
<comment type="subcellular location">
    <subcellularLocation>
        <location evidence="1">Cytoplasm</location>
        <location evidence="1">Cytosol</location>
    </subcellularLocation>
</comment>
<dbReference type="Pfam" id="PF05400">
    <property type="entry name" value="FliT"/>
    <property type="match status" value="1"/>
</dbReference>
<keyword evidence="4" id="KW-0143">Chaperone</keyword>
<name>A0A8J3EYV7_9BURK</name>
<protein>
    <recommendedName>
        <fullName evidence="5">Flagellar protein FliT</fullName>
    </recommendedName>
</protein>
<evidence type="ECO:0000256" key="2">
    <source>
        <dbReference type="ARBA" id="ARBA00022490"/>
    </source>
</evidence>
<evidence type="ECO:0000256" key="5">
    <source>
        <dbReference type="ARBA" id="ARBA00093797"/>
    </source>
</evidence>
<dbReference type="Proteomes" id="UP000642180">
    <property type="component" value="Unassembled WGS sequence"/>
</dbReference>
<keyword evidence="7" id="KW-1185">Reference proteome</keyword>
<dbReference type="RefSeq" id="WP_373464210.1">
    <property type="nucleotide sequence ID" value="NZ_BMDI01000001.1"/>
</dbReference>
<dbReference type="InterPro" id="IPR008622">
    <property type="entry name" value="FliT"/>
</dbReference>
<accession>A0A8J3EYV7</accession>
<comment type="caution">
    <text evidence="6">The sequence shown here is derived from an EMBL/GenBank/DDBJ whole genome shotgun (WGS) entry which is preliminary data.</text>
</comment>
<keyword evidence="2" id="KW-0963">Cytoplasm</keyword>
<evidence type="ECO:0000313" key="6">
    <source>
        <dbReference type="EMBL" id="GGI16370.1"/>
    </source>
</evidence>
<dbReference type="AlphaFoldDB" id="A0A8J3EYV7"/>
<evidence type="ECO:0000256" key="1">
    <source>
        <dbReference type="ARBA" id="ARBA00004514"/>
    </source>
</evidence>
<dbReference type="EMBL" id="BMDI01000001">
    <property type="protein sequence ID" value="GGI16370.1"/>
    <property type="molecule type" value="Genomic_DNA"/>
</dbReference>
<proteinExistence type="predicted"/>
<evidence type="ECO:0000256" key="3">
    <source>
        <dbReference type="ARBA" id="ARBA00022795"/>
    </source>
</evidence>
<evidence type="ECO:0000256" key="4">
    <source>
        <dbReference type="ARBA" id="ARBA00023186"/>
    </source>
</evidence>
<organism evidence="6 7">
    <name type="scientific">Oxalicibacterium faecigallinarum</name>
    <dbReference type="NCBI Taxonomy" id="573741"/>
    <lineage>
        <taxon>Bacteria</taxon>
        <taxon>Pseudomonadati</taxon>
        <taxon>Pseudomonadota</taxon>
        <taxon>Betaproteobacteria</taxon>
        <taxon>Burkholderiales</taxon>
        <taxon>Oxalobacteraceae</taxon>
        <taxon>Oxalicibacterium</taxon>
    </lineage>
</organism>
<reference evidence="7" key="1">
    <citation type="journal article" date="2019" name="Int. J. Syst. Evol. Microbiol.">
        <title>The Global Catalogue of Microorganisms (GCM) 10K type strain sequencing project: providing services to taxonomists for standard genome sequencing and annotation.</title>
        <authorList>
            <consortium name="The Broad Institute Genomics Platform"/>
            <consortium name="The Broad Institute Genome Sequencing Center for Infectious Disease"/>
            <person name="Wu L."/>
            <person name="Ma J."/>
        </authorList>
    </citation>
    <scope>NUCLEOTIDE SEQUENCE [LARGE SCALE GENOMIC DNA]</scope>
    <source>
        <strain evidence="7">CCM 2767</strain>
    </source>
</reference>
<dbReference type="GO" id="GO:0044781">
    <property type="term" value="P:bacterial-type flagellum organization"/>
    <property type="evidence" value="ECO:0007669"/>
    <property type="project" value="UniProtKB-KW"/>
</dbReference>